<dbReference type="Pfam" id="PF05170">
    <property type="entry name" value="AsmA"/>
    <property type="match status" value="1"/>
</dbReference>
<accession>A0A4Q6Y7W8</accession>
<keyword evidence="2" id="KW-1133">Transmembrane helix</keyword>
<gene>
    <name evidence="5" type="ORF">EWE75_04410</name>
    <name evidence="4" type="ORF">EWE75_05335</name>
</gene>
<feature type="region of interest" description="Disordered" evidence="1">
    <location>
        <begin position="669"/>
        <end position="705"/>
    </location>
</feature>
<dbReference type="GO" id="GO:0090313">
    <property type="term" value="P:regulation of protein targeting to membrane"/>
    <property type="evidence" value="ECO:0007669"/>
    <property type="project" value="TreeGrafter"/>
</dbReference>
<dbReference type="RefSeq" id="WP_130155489.1">
    <property type="nucleotide sequence ID" value="NZ_SGIS01000005.1"/>
</dbReference>
<keyword evidence="6" id="KW-1185">Reference proteome</keyword>
<dbReference type="PANTHER" id="PTHR30441:SF9">
    <property type="entry name" value="ASMA FAMILY PROTEIN YHJG"/>
    <property type="match status" value="1"/>
</dbReference>
<dbReference type="AlphaFoldDB" id="A0A4Q6Y7W8"/>
<dbReference type="GO" id="GO:0005886">
    <property type="term" value="C:plasma membrane"/>
    <property type="evidence" value="ECO:0007669"/>
    <property type="project" value="TreeGrafter"/>
</dbReference>
<feature type="domain" description="AsmA" evidence="3">
    <location>
        <begin position="312"/>
        <end position="518"/>
    </location>
</feature>
<dbReference type="InterPro" id="IPR052894">
    <property type="entry name" value="AsmA-related"/>
</dbReference>
<proteinExistence type="predicted"/>
<name>A0A4Q6Y7W8_9SPHN</name>
<keyword evidence="2" id="KW-0812">Transmembrane</keyword>
<dbReference type="PANTHER" id="PTHR30441">
    <property type="entry name" value="DUF748 DOMAIN-CONTAINING PROTEIN"/>
    <property type="match status" value="1"/>
</dbReference>
<feature type="region of interest" description="Disordered" evidence="1">
    <location>
        <begin position="1"/>
        <end position="20"/>
    </location>
</feature>
<evidence type="ECO:0000259" key="3">
    <source>
        <dbReference type="Pfam" id="PF05170"/>
    </source>
</evidence>
<evidence type="ECO:0000313" key="4">
    <source>
        <dbReference type="EMBL" id="RZF65396.1"/>
    </source>
</evidence>
<organism evidence="4 6">
    <name type="scientific">Sphingomonas populi</name>
    <dbReference type="NCBI Taxonomy" id="2484750"/>
    <lineage>
        <taxon>Bacteria</taxon>
        <taxon>Pseudomonadati</taxon>
        <taxon>Pseudomonadota</taxon>
        <taxon>Alphaproteobacteria</taxon>
        <taxon>Sphingomonadales</taxon>
        <taxon>Sphingomonadaceae</taxon>
        <taxon>Sphingomonas</taxon>
    </lineage>
</organism>
<keyword evidence="2" id="KW-0472">Membrane</keyword>
<comment type="caution">
    <text evidence="4">The sequence shown here is derived from an EMBL/GenBank/DDBJ whole genome shotgun (WGS) entry which is preliminary data.</text>
</comment>
<evidence type="ECO:0000313" key="6">
    <source>
        <dbReference type="Proteomes" id="UP000292085"/>
    </source>
</evidence>
<feature type="transmembrane region" description="Helical" evidence="2">
    <location>
        <begin position="29"/>
        <end position="50"/>
    </location>
</feature>
<evidence type="ECO:0000256" key="2">
    <source>
        <dbReference type="SAM" id="Phobius"/>
    </source>
</evidence>
<dbReference type="EMBL" id="SGIS01000005">
    <property type="protein sequence ID" value="RZF65551.1"/>
    <property type="molecule type" value="Genomic_DNA"/>
</dbReference>
<evidence type="ECO:0000313" key="5">
    <source>
        <dbReference type="EMBL" id="RZF65551.1"/>
    </source>
</evidence>
<protein>
    <submittedName>
        <fullName evidence="4">AsmA family protein</fullName>
    </submittedName>
</protein>
<evidence type="ECO:0000256" key="1">
    <source>
        <dbReference type="SAM" id="MobiDB-lite"/>
    </source>
</evidence>
<dbReference type="EMBL" id="SGIS01000006">
    <property type="protein sequence ID" value="RZF65396.1"/>
    <property type="molecule type" value="Genomic_DNA"/>
</dbReference>
<sequence length="713" mass="77041">METADRTPSALDDSPKPAPRRRLGRGWRIARNVLVGIVAALFLVWLVLYITKGRFLKHPFERITAGLIERDVKVRGDFQLYFDPITIKFLAEGMTVSNPKWATRPNLFEAGRIDTRIAPLSLIWGRKRLHFLDLTQGAIDLEWDAAHTRNSWTFGEKKDDAKPFVLPLIQRALVARTTLRYRDPRMRLTADLAFEPIRSQGTSITQAIRFTGDGMVRDTPFTLSGAMLSPNDTVRRGKNELRLTANAAHNIIDVSGTLPGLTDIEGVPLDVKARGRNAAELLDIIGVVIPRTRTYTARAQLVKTGDEYAFTHLVGRFGASDLTGKFTIRNIRPRLKIDAALATRSLDIIDAAPFIGYNPDTVAAKGAIAAAAETGAGATRILPDANLRVESIKNFDADAHWTVGVVRSRNVPISHIDLTVSLVDRLLKLSPLTFSMARGNVAADIVMDERRVPMHTDYDIRLAPTPMGKLLAGYGVDEAGTTGVVKGRIQLAGVGDTVHQSLSNAQGRIAFIMPEGSFWTRNVQIAELDIGTFAQKMLQGKLKEPVHINCGLIGFTVRNGVAAADPILIDTTKNVMLGRGGFSFRNEALDMAFRADGKKFSLFSGQSPIGIQGSFAKPGINPISGDLIERAGAGLALGIVGTPLATVLAFVDIGDAKAAKCGPVLAGAPASAQRTKGGKPRDDVGKGTTAKSENGKAAPGEKRAQGKKFLGIF</sequence>
<reference evidence="4 6" key="1">
    <citation type="submission" date="2019-02" db="EMBL/GenBank/DDBJ databases">
        <authorList>
            <person name="Li Y."/>
        </authorList>
    </citation>
    <scope>NUCLEOTIDE SEQUENCE [LARGE SCALE GENOMIC DNA]</scope>
    <source>
        <strain evidence="4 6">3-7</strain>
    </source>
</reference>
<dbReference type="InterPro" id="IPR007844">
    <property type="entry name" value="AsmA"/>
</dbReference>
<dbReference type="OrthoDB" id="5749006at2"/>
<dbReference type="Proteomes" id="UP000292085">
    <property type="component" value="Unassembled WGS sequence"/>
</dbReference>